<dbReference type="EMBL" id="JAASRM010000001">
    <property type="protein sequence ID" value="NIK87476.1"/>
    <property type="molecule type" value="Genomic_DNA"/>
</dbReference>
<dbReference type="SFLD" id="SFLDG01150">
    <property type="entry name" value="Main.1:_Beta-like"/>
    <property type="match status" value="1"/>
</dbReference>
<dbReference type="PROSITE" id="PS50404">
    <property type="entry name" value="GST_NTER"/>
    <property type="match status" value="1"/>
</dbReference>
<dbReference type="Gene3D" id="1.20.1050.10">
    <property type="match status" value="1"/>
</dbReference>
<gene>
    <name evidence="3" type="ORF">FHS83_000794</name>
</gene>
<name>A0A846MVS4_9PROT</name>
<dbReference type="CDD" id="cd03046">
    <property type="entry name" value="GST_N_GTT1_like"/>
    <property type="match status" value="1"/>
</dbReference>
<dbReference type="PROSITE" id="PS50405">
    <property type="entry name" value="GST_CTER"/>
    <property type="match status" value="1"/>
</dbReference>
<dbReference type="PANTHER" id="PTHR44051:SF8">
    <property type="entry name" value="GLUTATHIONE S-TRANSFERASE GSTA"/>
    <property type="match status" value="1"/>
</dbReference>
<evidence type="ECO:0000259" key="1">
    <source>
        <dbReference type="PROSITE" id="PS50404"/>
    </source>
</evidence>
<dbReference type="PANTHER" id="PTHR44051">
    <property type="entry name" value="GLUTATHIONE S-TRANSFERASE-RELATED"/>
    <property type="match status" value="1"/>
</dbReference>
<dbReference type="Pfam" id="PF02798">
    <property type="entry name" value="GST_N"/>
    <property type="match status" value="1"/>
</dbReference>
<dbReference type="SFLD" id="SFLDS00019">
    <property type="entry name" value="Glutathione_Transferase_(cytos"/>
    <property type="match status" value="1"/>
</dbReference>
<dbReference type="InterPro" id="IPR010987">
    <property type="entry name" value="Glutathione-S-Trfase_C-like"/>
</dbReference>
<proteinExistence type="predicted"/>
<evidence type="ECO:0000313" key="4">
    <source>
        <dbReference type="Proteomes" id="UP000570514"/>
    </source>
</evidence>
<dbReference type="SUPFAM" id="SSF47616">
    <property type="entry name" value="GST C-terminal domain-like"/>
    <property type="match status" value="1"/>
</dbReference>
<dbReference type="InterPro" id="IPR036282">
    <property type="entry name" value="Glutathione-S-Trfase_C_sf"/>
</dbReference>
<sequence length="197" mass="21843">MLTLFHKPKTRSNSIMWLLEELGVPYETKEVTIRSMDGSGAIDPANPHPHGKVPALEHDGNRVFETGAIALYLTDLFPEKKLGPVPGEALRGEYLSWLFYRSGVLEPALMMRRLGVKHMQGAMGWAEASEVETVLNETLALRPYILGDSFSAADIVTGGGIVYLLRFKMLAETPVLTEYAQRLTSRPAFIKVMGDHT</sequence>
<evidence type="ECO:0000313" key="3">
    <source>
        <dbReference type="EMBL" id="NIK87476.1"/>
    </source>
</evidence>
<evidence type="ECO:0000259" key="2">
    <source>
        <dbReference type="PROSITE" id="PS50405"/>
    </source>
</evidence>
<dbReference type="AlphaFoldDB" id="A0A846MVS4"/>
<dbReference type="Gene3D" id="3.40.30.10">
    <property type="entry name" value="Glutaredoxin"/>
    <property type="match status" value="1"/>
</dbReference>
<dbReference type="CDD" id="cd03207">
    <property type="entry name" value="GST_C_8"/>
    <property type="match status" value="1"/>
</dbReference>
<dbReference type="SUPFAM" id="SSF52833">
    <property type="entry name" value="Thioredoxin-like"/>
    <property type="match status" value="1"/>
</dbReference>
<dbReference type="RefSeq" id="WP_167081145.1">
    <property type="nucleotide sequence ID" value="NZ_BAAADC010000001.1"/>
</dbReference>
<dbReference type="Proteomes" id="UP000570514">
    <property type="component" value="Unassembled WGS sequence"/>
</dbReference>
<accession>A0A846MVS4</accession>
<dbReference type="InterPro" id="IPR004045">
    <property type="entry name" value="Glutathione_S-Trfase_N"/>
</dbReference>
<dbReference type="SFLD" id="SFLDG00358">
    <property type="entry name" value="Main_(cytGST)"/>
    <property type="match status" value="1"/>
</dbReference>
<feature type="domain" description="GST C-terminal" evidence="2">
    <location>
        <begin position="87"/>
        <end position="197"/>
    </location>
</feature>
<dbReference type="InterPro" id="IPR040079">
    <property type="entry name" value="Glutathione_S-Trfase"/>
</dbReference>
<protein>
    <submittedName>
        <fullName evidence="3">Glutathione S-transferase</fullName>
        <ecNumber evidence="3">2.5.1.18</ecNumber>
    </submittedName>
</protein>
<feature type="domain" description="GST N-terminal" evidence="1">
    <location>
        <begin position="1"/>
        <end position="81"/>
    </location>
</feature>
<keyword evidence="4" id="KW-1185">Reference proteome</keyword>
<keyword evidence="3" id="KW-0808">Transferase</keyword>
<dbReference type="InterPro" id="IPR036249">
    <property type="entry name" value="Thioredoxin-like_sf"/>
</dbReference>
<comment type="caution">
    <text evidence="3">The sequence shown here is derived from an EMBL/GenBank/DDBJ whole genome shotgun (WGS) entry which is preliminary data.</text>
</comment>
<reference evidence="3 4" key="1">
    <citation type="submission" date="2020-03" db="EMBL/GenBank/DDBJ databases">
        <title>Genomic Encyclopedia of Type Strains, Phase IV (KMG-IV): sequencing the most valuable type-strain genomes for metagenomic binning, comparative biology and taxonomic classification.</title>
        <authorList>
            <person name="Goeker M."/>
        </authorList>
    </citation>
    <scope>NUCLEOTIDE SEQUENCE [LARGE SCALE GENOMIC DNA]</scope>
    <source>
        <strain evidence="3 4">DSM 19867</strain>
    </source>
</reference>
<dbReference type="GO" id="GO:0004364">
    <property type="term" value="F:glutathione transferase activity"/>
    <property type="evidence" value="ECO:0007669"/>
    <property type="project" value="UniProtKB-EC"/>
</dbReference>
<organism evidence="3 4">
    <name type="scientific">Rhizomicrobium palustre</name>
    <dbReference type="NCBI Taxonomy" id="189966"/>
    <lineage>
        <taxon>Bacteria</taxon>
        <taxon>Pseudomonadati</taxon>
        <taxon>Pseudomonadota</taxon>
        <taxon>Alphaproteobacteria</taxon>
        <taxon>Micropepsales</taxon>
        <taxon>Micropepsaceae</taxon>
        <taxon>Rhizomicrobium</taxon>
    </lineage>
</organism>
<dbReference type="EC" id="2.5.1.18" evidence="3"/>